<keyword evidence="1" id="KW-0812">Transmembrane</keyword>
<keyword evidence="1" id="KW-0472">Membrane</keyword>
<evidence type="ECO:0000256" key="1">
    <source>
        <dbReference type="SAM" id="Phobius"/>
    </source>
</evidence>
<dbReference type="OrthoDB" id="3969691at2759"/>
<accession>A0A1B7TBB1</accession>
<protein>
    <submittedName>
        <fullName evidence="2">Uncharacterized protein</fullName>
    </submittedName>
</protein>
<evidence type="ECO:0000313" key="2">
    <source>
        <dbReference type="EMBL" id="OBA26022.1"/>
    </source>
</evidence>
<reference evidence="3" key="1">
    <citation type="journal article" date="2016" name="Proc. Natl. Acad. Sci. U.S.A.">
        <title>Comparative genomics of biotechnologically important yeasts.</title>
        <authorList>
            <person name="Riley R."/>
            <person name="Haridas S."/>
            <person name="Wolfe K.H."/>
            <person name="Lopes M.R."/>
            <person name="Hittinger C.T."/>
            <person name="Goeker M."/>
            <person name="Salamov A.A."/>
            <person name="Wisecaver J.H."/>
            <person name="Long T.M."/>
            <person name="Calvey C.H."/>
            <person name="Aerts A.L."/>
            <person name="Barry K.W."/>
            <person name="Choi C."/>
            <person name="Clum A."/>
            <person name="Coughlan A.Y."/>
            <person name="Deshpande S."/>
            <person name="Douglass A.P."/>
            <person name="Hanson S.J."/>
            <person name="Klenk H.-P."/>
            <person name="LaButti K.M."/>
            <person name="Lapidus A."/>
            <person name="Lindquist E.A."/>
            <person name="Lipzen A.M."/>
            <person name="Meier-Kolthoff J.P."/>
            <person name="Ohm R.A."/>
            <person name="Otillar R.P."/>
            <person name="Pangilinan J.L."/>
            <person name="Peng Y."/>
            <person name="Rokas A."/>
            <person name="Rosa C.A."/>
            <person name="Scheuner C."/>
            <person name="Sibirny A.A."/>
            <person name="Slot J.C."/>
            <person name="Stielow J.B."/>
            <person name="Sun H."/>
            <person name="Kurtzman C.P."/>
            <person name="Blackwell M."/>
            <person name="Grigoriev I.V."/>
            <person name="Jeffries T.W."/>
        </authorList>
    </citation>
    <scope>NUCLEOTIDE SEQUENCE [LARGE SCALE GENOMIC DNA]</scope>
    <source>
        <strain evidence="3">NRRL Y-1626</strain>
    </source>
</reference>
<proteinExistence type="predicted"/>
<comment type="caution">
    <text evidence="2">The sequence shown here is derived from an EMBL/GenBank/DDBJ whole genome shotgun (WGS) entry which is preliminary data.</text>
</comment>
<keyword evidence="1" id="KW-1133">Transmembrane helix</keyword>
<dbReference type="AlphaFoldDB" id="A0A1B7TBB1"/>
<organism evidence="2 3">
    <name type="scientific">Hanseniaspora valbyensis NRRL Y-1626</name>
    <dbReference type="NCBI Taxonomy" id="766949"/>
    <lineage>
        <taxon>Eukaryota</taxon>
        <taxon>Fungi</taxon>
        <taxon>Dikarya</taxon>
        <taxon>Ascomycota</taxon>
        <taxon>Saccharomycotina</taxon>
        <taxon>Saccharomycetes</taxon>
        <taxon>Saccharomycodales</taxon>
        <taxon>Saccharomycodaceae</taxon>
        <taxon>Hanseniaspora</taxon>
    </lineage>
</organism>
<sequence length="84" mass="9449">MAGVTMVTLFGKTFPNLYIAYAGLGLISLAFLPTTPTDIKNSLFPSSKFVQQQREDKVNASLDFGKDDKETEFVKKYVAEHYKH</sequence>
<dbReference type="Proteomes" id="UP000092321">
    <property type="component" value="Unassembled WGS sequence"/>
</dbReference>
<dbReference type="EMBL" id="LXPE01000027">
    <property type="protein sequence ID" value="OBA26022.1"/>
    <property type="molecule type" value="Genomic_DNA"/>
</dbReference>
<keyword evidence="3" id="KW-1185">Reference proteome</keyword>
<name>A0A1B7TBB1_9ASCO</name>
<gene>
    <name evidence="2" type="ORF">HANVADRAFT_53477</name>
</gene>
<feature type="transmembrane region" description="Helical" evidence="1">
    <location>
        <begin position="15"/>
        <end position="32"/>
    </location>
</feature>
<evidence type="ECO:0000313" key="3">
    <source>
        <dbReference type="Proteomes" id="UP000092321"/>
    </source>
</evidence>